<sequence length="184" mass="20758">MNIYHSVDFLQSYQPLINTPTPKMGDTPTNHKSLKDKLIQSSKTTQNSKPNATMTNTAHTANIIDNNTNEPSKPAQHSDKEATNDPIKNIDTNIYNHDFTDIANSIQSVSSDKHSLYQNINIESEKQASSKKSFAETTLNATLPKKEQAIVFDSIDNKPQIEYIIAFSKLIPPKHNQIRFLYIK</sequence>
<keyword evidence="3" id="KW-1185">Reference proteome</keyword>
<gene>
    <name evidence="2" type="ORF">MEUPH1_LOCUS2468</name>
</gene>
<protein>
    <submittedName>
        <fullName evidence="2">Uncharacterized protein</fullName>
    </submittedName>
</protein>
<reference evidence="2 3" key="1">
    <citation type="submission" date="2023-01" db="EMBL/GenBank/DDBJ databases">
        <authorList>
            <person name="Whitehead M."/>
        </authorList>
    </citation>
    <scope>NUCLEOTIDE SEQUENCE [LARGE SCALE GENOMIC DNA]</scope>
</reference>
<comment type="caution">
    <text evidence="2">The sequence shown here is derived from an EMBL/GenBank/DDBJ whole genome shotgun (WGS) entry which is preliminary data.</text>
</comment>
<dbReference type="AlphaFoldDB" id="A0AAV0VQJ5"/>
<organism evidence="2 3">
    <name type="scientific">Macrosiphum euphorbiae</name>
    <name type="common">potato aphid</name>
    <dbReference type="NCBI Taxonomy" id="13131"/>
    <lineage>
        <taxon>Eukaryota</taxon>
        <taxon>Metazoa</taxon>
        <taxon>Ecdysozoa</taxon>
        <taxon>Arthropoda</taxon>
        <taxon>Hexapoda</taxon>
        <taxon>Insecta</taxon>
        <taxon>Pterygota</taxon>
        <taxon>Neoptera</taxon>
        <taxon>Paraneoptera</taxon>
        <taxon>Hemiptera</taxon>
        <taxon>Sternorrhyncha</taxon>
        <taxon>Aphidomorpha</taxon>
        <taxon>Aphidoidea</taxon>
        <taxon>Aphididae</taxon>
        <taxon>Macrosiphini</taxon>
        <taxon>Macrosiphum</taxon>
    </lineage>
</organism>
<evidence type="ECO:0000256" key="1">
    <source>
        <dbReference type="SAM" id="MobiDB-lite"/>
    </source>
</evidence>
<accession>A0AAV0VQJ5</accession>
<feature type="compositionally biased region" description="Low complexity" evidence="1">
    <location>
        <begin position="51"/>
        <end position="62"/>
    </location>
</feature>
<dbReference type="Proteomes" id="UP001160148">
    <property type="component" value="Unassembled WGS sequence"/>
</dbReference>
<proteinExistence type="predicted"/>
<feature type="compositionally biased region" description="Polar residues" evidence="1">
    <location>
        <begin position="18"/>
        <end position="31"/>
    </location>
</feature>
<feature type="region of interest" description="Disordered" evidence="1">
    <location>
        <begin position="18"/>
        <end position="86"/>
    </location>
</feature>
<dbReference type="EMBL" id="CARXXK010000001">
    <property type="protein sequence ID" value="CAI6345457.1"/>
    <property type="molecule type" value="Genomic_DNA"/>
</dbReference>
<evidence type="ECO:0000313" key="3">
    <source>
        <dbReference type="Proteomes" id="UP001160148"/>
    </source>
</evidence>
<feature type="compositionally biased region" description="Polar residues" evidence="1">
    <location>
        <begin position="39"/>
        <end position="50"/>
    </location>
</feature>
<name>A0AAV0VQJ5_9HEMI</name>
<evidence type="ECO:0000313" key="2">
    <source>
        <dbReference type="EMBL" id="CAI6345457.1"/>
    </source>
</evidence>